<comment type="caution">
    <text evidence="2">The sequence shown here is derived from an EMBL/GenBank/DDBJ whole genome shotgun (WGS) entry which is preliminary data.</text>
</comment>
<reference evidence="2" key="1">
    <citation type="submission" date="2020-12" db="EMBL/GenBank/DDBJ databases">
        <title>Metabolic potential, ecology and presence of endohyphal bacteria is reflected in genomic diversity of Mucoromycotina.</title>
        <authorList>
            <person name="Muszewska A."/>
            <person name="Okrasinska A."/>
            <person name="Steczkiewicz K."/>
            <person name="Drgas O."/>
            <person name="Orlowska M."/>
            <person name="Perlinska-Lenart U."/>
            <person name="Aleksandrzak-Piekarczyk T."/>
            <person name="Szatraj K."/>
            <person name="Zielenkiewicz U."/>
            <person name="Pilsyk S."/>
            <person name="Malc E."/>
            <person name="Mieczkowski P."/>
            <person name="Kruszewska J.S."/>
            <person name="Biernat P."/>
            <person name="Pawlowska J."/>
        </authorList>
    </citation>
    <scope>NUCLEOTIDE SEQUENCE</scope>
    <source>
        <strain evidence="2">WA0000067209</strain>
    </source>
</reference>
<dbReference type="Proteomes" id="UP000654370">
    <property type="component" value="Unassembled WGS sequence"/>
</dbReference>
<organism evidence="2 3">
    <name type="scientific">Mortierella isabellina</name>
    <name type="common">Filamentous fungus</name>
    <name type="synonym">Umbelopsis isabellina</name>
    <dbReference type="NCBI Taxonomy" id="91625"/>
    <lineage>
        <taxon>Eukaryota</taxon>
        <taxon>Fungi</taxon>
        <taxon>Fungi incertae sedis</taxon>
        <taxon>Mucoromycota</taxon>
        <taxon>Mucoromycotina</taxon>
        <taxon>Umbelopsidomycetes</taxon>
        <taxon>Umbelopsidales</taxon>
        <taxon>Umbelopsidaceae</taxon>
        <taxon>Umbelopsis</taxon>
    </lineage>
</organism>
<evidence type="ECO:0000313" key="3">
    <source>
        <dbReference type="Proteomes" id="UP000654370"/>
    </source>
</evidence>
<feature type="transmembrane region" description="Helical" evidence="1">
    <location>
        <begin position="86"/>
        <end position="104"/>
    </location>
</feature>
<feature type="transmembrane region" description="Helical" evidence="1">
    <location>
        <begin position="270"/>
        <end position="291"/>
    </location>
</feature>
<gene>
    <name evidence="2" type="ORF">INT43_003515</name>
</gene>
<dbReference type="OrthoDB" id="6431331at2759"/>
<dbReference type="PANTHER" id="PTHR37471:SF1">
    <property type="entry name" value="AB HYDROLASE-1 DOMAIN-CONTAINING PROTEIN"/>
    <property type="match status" value="1"/>
</dbReference>
<feature type="transmembrane region" description="Helical" evidence="1">
    <location>
        <begin position="223"/>
        <end position="240"/>
    </location>
</feature>
<feature type="transmembrane region" description="Helical" evidence="1">
    <location>
        <begin position="46"/>
        <end position="66"/>
    </location>
</feature>
<evidence type="ECO:0000313" key="2">
    <source>
        <dbReference type="EMBL" id="KAG2178262.1"/>
    </source>
</evidence>
<keyword evidence="1" id="KW-1133">Transmembrane helix</keyword>
<proteinExistence type="predicted"/>
<dbReference type="EMBL" id="JAEPQZ010000008">
    <property type="protein sequence ID" value="KAG2178262.1"/>
    <property type="molecule type" value="Genomic_DNA"/>
</dbReference>
<dbReference type="SUPFAM" id="SSF53474">
    <property type="entry name" value="alpha/beta-Hydrolases"/>
    <property type="match status" value="1"/>
</dbReference>
<accession>A0A8H7PQA9</accession>
<sequence>MEFIRQVQKRYRRQAKSPSPTWSIRSTVTPFPSTASKFFYGKDWDFYAALFLIVLPIYGVATVSWLHVIYSFVLDSTASFSVPRRLLLAWSVLECVFSLYHLSIQKTYQSLVSYPKVSMDRLRSLYQDCLEQLTDFEEQLPLWFFDAPVVSILRENVKEWLCWAMFCRNIDDIEDGSEEDCFIDEMLGLLEVRSGHSFKPGRNPAVKCCRLNLDPVDSVHRPFIFYATVSFLNFAMNLLLKYRGFHRYPSGTLSYWLLPGGPNCQDERPIVFIHGIGMGLCSYVSFLSSLYRQSRKTSRPMVLIELPHISMSLFCQRPFHTTPFTMSTTISVIDHIFEKHQLAPRAIVVGHSLGTIVAGWIVKERPQLVERTVMIDPVCFQLYEAYLCQNFVYKLPRTGLELVLWYFIAKEACIAWYLGRWFWW</sequence>
<dbReference type="Gene3D" id="3.40.50.1820">
    <property type="entry name" value="alpha/beta hydrolase"/>
    <property type="match status" value="1"/>
</dbReference>
<dbReference type="AlphaFoldDB" id="A0A8H7PQA9"/>
<keyword evidence="1" id="KW-0812">Transmembrane</keyword>
<name>A0A8H7PQA9_MORIS</name>
<evidence type="ECO:0008006" key="4">
    <source>
        <dbReference type="Google" id="ProtNLM"/>
    </source>
</evidence>
<dbReference type="InterPro" id="IPR029058">
    <property type="entry name" value="AB_hydrolase_fold"/>
</dbReference>
<protein>
    <recommendedName>
        <fullName evidence="4">AB hydrolase-1 domain-containing protein</fullName>
    </recommendedName>
</protein>
<evidence type="ECO:0000256" key="1">
    <source>
        <dbReference type="SAM" id="Phobius"/>
    </source>
</evidence>
<keyword evidence="1" id="KW-0472">Membrane</keyword>
<keyword evidence="3" id="KW-1185">Reference proteome</keyword>
<dbReference type="PANTHER" id="PTHR37471">
    <property type="entry name" value="UNNAMED PRODUCT"/>
    <property type="match status" value="1"/>
</dbReference>